<keyword evidence="4" id="KW-1185">Reference proteome</keyword>
<evidence type="ECO:0000313" key="3">
    <source>
        <dbReference type="EMBL" id="CCD15926.1"/>
    </source>
</evidence>
<evidence type="ECO:0000256" key="1">
    <source>
        <dbReference type="SAM" id="MobiDB-lite"/>
    </source>
</evidence>
<dbReference type="Proteomes" id="UP000000702">
    <property type="component" value="Unassembled WGS sequence"/>
</dbReference>
<organism evidence="3 4">
    <name type="scientific">Trypanosoma congolense (strain IL3000)</name>
    <dbReference type="NCBI Taxonomy" id="1068625"/>
    <lineage>
        <taxon>Eukaryota</taxon>
        <taxon>Discoba</taxon>
        <taxon>Euglenozoa</taxon>
        <taxon>Kinetoplastea</taxon>
        <taxon>Metakinetoplastina</taxon>
        <taxon>Trypanosomatida</taxon>
        <taxon>Trypanosomatidae</taxon>
        <taxon>Trypanosoma</taxon>
        <taxon>Nannomonas</taxon>
    </lineage>
</organism>
<evidence type="ECO:0000313" key="4">
    <source>
        <dbReference type="Proteomes" id="UP000000702"/>
    </source>
</evidence>
<feature type="domain" description="DUF7578" evidence="2">
    <location>
        <begin position="49"/>
        <end position="93"/>
    </location>
</feature>
<dbReference type="AlphaFoldDB" id="F9WF58"/>
<dbReference type="EMBL" id="CAEQ01002107">
    <property type="protein sequence ID" value="CCD15926.1"/>
    <property type="molecule type" value="Genomic_DNA"/>
</dbReference>
<accession>F9WF58</accession>
<reference evidence="4" key="1">
    <citation type="submission" date="2011-07" db="EMBL/GenBank/DDBJ databases">
        <title>Divergent evolution of antigenic variation in African trypanosomes.</title>
        <authorList>
            <person name="Jackson A.P."/>
            <person name="Berry A."/>
            <person name="Allison H.C."/>
            <person name="Burton P."/>
            <person name="Anderson J."/>
            <person name="Aslett M."/>
            <person name="Brown R."/>
            <person name="Corton N."/>
            <person name="Harris D."/>
            <person name="Hauser H."/>
            <person name="Gamble J."/>
            <person name="Gilderthorp R."/>
            <person name="McQuillan J."/>
            <person name="Quail M.A."/>
            <person name="Sanders M."/>
            <person name="Van Tonder A."/>
            <person name="Ginger M.L."/>
            <person name="Donelson J.E."/>
            <person name="Field M.C."/>
            <person name="Barry J.D."/>
            <person name="Berriman M."/>
            <person name="Hertz-Fowler C."/>
        </authorList>
    </citation>
    <scope>NUCLEOTIDE SEQUENCE [LARGE SCALE GENOMIC DNA]</scope>
    <source>
        <strain evidence="4">IL3000</strain>
    </source>
</reference>
<dbReference type="VEuPathDB" id="TriTrypDB:TcIL3000_0_01030"/>
<feature type="region of interest" description="Disordered" evidence="1">
    <location>
        <begin position="1"/>
        <end position="32"/>
    </location>
</feature>
<name>F9WF58_TRYCI</name>
<proteinExistence type="predicted"/>
<protein>
    <submittedName>
        <fullName evidence="3">WGS project CAEQ00000000 data, annotated contig 35</fullName>
    </submittedName>
</protein>
<sequence length="155" mass="18003">MSVQSGNEARGKLTHQATGTPNTQRQPGWTRDSELEEITRKAFKFWEGVLLVDFLTQRYGKTYGAYNPNVTLAVFLEDPSHYIEEDAELEEVVEKLPEKPHHLKGCIFRDVPFLRAVGIATREQWAYRRFYPEMLTSITNCILLCKYGSFSRRRN</sequence>
<comment type="caution">
    <text evidence="3">The sequence shown here is derived from an EMBL/GenBank/DDBJ whole genome shotgun (WGS) entry which is preliminary data.</text>
</comment>
<dbReference type="Pfam" id="PF24466">
    <property type="entry name" value="DUF7578"/>
    <property type="match status" value="1"/>
</dbReference>
<evidence type="ECO:0000259" key="2">
    <source>
        <dbReference type="Pfam" id="PF24466"/>
    </source>
</evidence>
<feature type="compositionally biased region" description="Polar residues" evidence="1">
    <location>
        <begin position="15"/>
        <end position="27"/>
    </location>
</feature>
<gene>
    <name evidence="3" type="ORF">TCIL3000_0_01030</name>
</gene>
<dbReference type="InterPro" id="IPR056000">
    <property type="entry name" value="DUF7578"/>
</dbReference>
<reference evidence="3 4" key="2">
    <citation type="journal article" date="2012" name="Proc. Natl. Acad. Sci. U.S.A.">
        <title>Antigenic diversity is generated by distinct evolutionary mechanisms in African trypanosome species.</title>
        <authorList>
            <person name="Jackson A.P."/>
            <person name="Berry A."/>
            <person name="Aslett M."/>
            <person name="Allison H.C."/>
            <person name="Burton P."/>
            <person name="Vavrova-Anderson J."/>
            <person name="Brown R."/>
            <person name="Browne H."/>
            <person name="Corton N."/>
            <person name="Hauser H."/>
            <person name="Gamble J."/>
            <person name="Gilderthorp R."/>
            <person name="Marcello L."/>
            <person name="McQuillan J."/>
            <person name="Otto T.D."/>
            <person name="Quail M.A."/>
            <person name="Sanders M.J."/>
            <person name="van Tonder A."/>
            <person name="Ginger M.L."/>
            <person name="Field M.C."/>
            <person name="Barry J.D."/>
            <person name="Hertz-Fowler C."/>
            <person name="Berriman M."/>
        </authorList>
    </citation>
    <scope>NUCLEOTIDE SEQUENCE [LARGE SCALE GENOMIC DNA]</scope>
    <source>
        <strain evidence="3 4">IL3000</strain>
    </source>
</reference>